<proteinExistence type="predicted"/>
<accession>H8XRK5</accession>
<dbReference type="RefSeq" id="WP_014389557.1">
    <property type="nucleotide sequence ID" value="NC_017025.1"/>
</dbReference>
<keyword evidence="2" id="KW-1185">Reference proteome</keyword>
<reference evidence="2" key="2">
    <citation type="submission" date="2012-03" db="EMBL/GenBank/DDBJ databases">
        <title>Complete genome sequence of Flavobacterium indicum GPTSA100-9T, isolated from warm spring water.</title>
        <authorList>
            <person name="Barbier P."/>
            <person name="Houel A."/>
            <person name="Loux V."/>
            <person name="Poulain J."/>
            <person name="Bernardet J.-F."/>
            <person name="Touchon M."/>
            <person name="Duchaud E."/>
        </authorList>
    </citation>
    <scope>NUCLEOTIDE SEQUENCE [LARGE SCALE GENOMIC DNA]</scope>
    <source>
        <strain evidence="2">DSM 17447 / CIP 109464 / GPTSA100-9</strain>
    </source>
</reference>
<dbReference type="Proteomes" id="UP000007599">
    <property type="component" value="Chromosome I"/>
</dbReference>
<dbReference type="SUPFAM" id="SSF47413">
    <property type="entry name" value="lambda repressor-like DNA-binding domains"/>
    <property type="match status" value="1"/>
</dbReference>
<protein>
    <recommendedName>
        <fullName evidence="3">HTH cro/C1-type domain-containing protein</fullName>
    </recommendedName>
</protein>
<evidence type="ECO:0008006" key="3">
    <source>
        <dbReference type="Google" id="ProtNLM"/>
    </source>
</evidence>
<organism evidence="1 2">
    <name type="scientific">Flavobacterium indicum (strain DSM 17447 / CIP 109464 / GPTSA100-9)</name>
    <dbReference type="NCBI Taxonomy" id="1094466"/>
    <lineage>
        <taxon>Bacteria</taxon>
        <taxon>Pseudomonadati</taxon>
        <taxon>Bacteroidota</taxon>
        <taxon>Flavobacteriia</taxon>
        <taxon>Flavobacteriales</taxon>
        <taxon>Flavobacteriaceae</taxon>
        <taxon>Flavobacterium</taxon>
    </lineage>
</organism>
<dbReference type="HOGENOM" id="CLU_2316143_0_0_10"/>
<name>H8XRK5_FLAIG</name>
<dbReference type="GO" id="GO:0003677">
    <property type="term" value="F:DNA binding"/>
    <property type="evidence" value="ECO:0007669"/>
    <property type="project" value="InterPro"/>
</dbReference>
<evidence type="ECO:0000313" key="1">
    <source>
        <dbReference type="EMBL" id="CCG54439.1"/>
    </source>
</evidence>
<dbReference type="KEGG" id="fin:KQS_12675"/>
<sequence length="99" mass="12035">MELNFREIRIAKGWSIEFTANLIDVPEDLFEELELTFDKYYFDKYLKLCDVLEIDVRLLFKYLFLTANDITIVFDLINFYEEKLNQKQLFQFIPEFAVN</sequence>
<dbReference type="InterPro" id="IPR010982">
    <property type="entry name" value="Lambda_DNA-bd_dom_sf"/>
</dbReference>
<dbReference type="AlphaFoldDB" id="H8XRK5"/>
<dbReference type="EMBL" id="HE774682">
    <property type="protein sequence ID" value="CCG54439.1"/>
    <property type="molecule type" value="Genomic_DNA"/>
</dbReference>
<gene>
    <name evidence="1" type="ordered locus">KQS_12675</name>
</gene>
<dbReference type="PATRIC" id="fig|1094466.5.peg.2478"/>
<evidence type="ECO:0000313" key="2">
    <source>
        <dbReference type="Proteomes" id="UP000007599"/>
    </source>
</evidence>
<reference evidence="1 2" key="1">
    <citation type="journal article" date="2012" name="J. Bacteriol.">
        <title>Complete Genome Sequence of Flavobacterium indicum GPSTA100-9T, Isolated from Warm Spring Water.</title>
        <authorList>
            <person name="Barbier P."/>
            <person name="Houel A."/>
            <person name="Loux V."/>
            <person name="Poulain J."/>
            <person name="Bernardet J.F."/>
            <person name="Touchon M."/>
            <person name="Duchaud E."/>
        </authorList>
    </citation>
    <scope>NUCLEOTIDE SEQUENCE [LARGE SCALE GENOMIC DNA]</scope>
    <source>
        <strain evidence="2">DSM 17447 / CIP 109464 / GPTSA100-9</strain>
    </source>
</reference>